<evidence type="ECO:0000313" key="1">
    <source>
        <dbReference type="EMBL" id="KAK2552997.1"/>
    </source>
</evidence>
<comment type="caution">
    <text evidence="1">The sequence shown here is derived from an EMBL/GenBank/DDBJ whole genome shotgun (WGS) entry which is preliminary data.</text>
</comment>
<reference evidence="1" key="2">
    <citation type="journal article" date="2023" name="Science">
        <title>Genomic signatures of disease resistance in endangered staghorn corals.</title>
        <authorList>
            <person name="Vollmer S.V."/>
            <person name="Selwyn J.D."/>
            <person name="Despard B.A."/>
            <person name="Roesel C.L."/>
        </authorList>
    </citation>
    <scope>NUCLEOTIDE SEQUENCE</scope>
    <source>
        <strain evidence="1">K2</strain>
    </source>
</reference>
<dbReference type="Proteomes" id="UP001249851">
    <property type="component" value="Unassembled WGS sequence"/>
</dbReference>
<sequence>MLQCLPAKDETLCQIQNFTQQDAILKTLAGIIKQGWPERRGYTSERSYFQERPCQEDAILETLAGVIKQGCLESKLCLLPEVQDYFPFKEKVTLQNGVFFKGDRVIIPFQMRAHSELKRKLNSSHLGVQACQRQVREAF</sequence>
<accession>A0AAD9Q1E4</accession>
<reference evidence="1" key="1">
    <citation type="journal article" date="2023" name="G3 (Bethesda)">
        <title>Whole genome assembly and annotation of the endangered Caribbean coral Acropora cervicornis.</title>
        <authorList>
            <person name="Selwyn J.D."/>
            <person name="Vollmer S.V."/>
        </authorList>
    </citation>
    <scope>NUCLEOTIDE SEQUENCE</scope>
    <source>
        <strain evidence="1">K2</strain>
    </source>
</reference>
<keyword evidence="2" id="KW-1185">Reference proteome</keyword>
<dbReference type="EMBL" id="JARQWQ010000081">
    <property type="protein sequence ID" value="KAK2552997.1"/>
    <property type="molecule type" value="Genomic_DNA"/>
</dbReference>
<protein>
    <submittedName>
        <fullName evidence="1">Uncharacterized protein</fullName>
    </submittedName>
</protein>
<proteinExistence type="predicted"/>
<gene>
    <name evidence="1" type="ORF">P5673_025712</name>
</gene>
<organism evidence="1 2">
    <name type="scientific">Acropora cervicornis</name>
    <name type="common">Staghorn coral</name>
    <dbReference type="NCBI Taxonomy" id="6130"/>
    <lineage>
        <taxon>Eukaryota</taxon>
        <taxon>Metazoa</taxon>
        <taxon>Cnidaria</taxon>
        <taxon>Anthozoa</taxon>
        <taxon>Hexacorallia</taxon>
        <taxon>Scleractinia</taxon>
        <taxon>Astrocoeniina</taxon>
        <taxon>Acroporidae</taxon>
        <taxon>Acropora</taxon>
    </lineage>
</organism>
<dbReference type="AlphaFoldDB" id="A0AAD9Q1E4"/>
<name>A0AAD9Q1E4_ACRCE</name>
<evidence type="ECO:0000313" key="2">
    <source>
        <dbReference type="Proteomes" id="UP001249851"/>
    </source>
</evidence>